<keyword evidence="1" id="KW-0472">Membrane</keyword>
<feature type="transmembrane region" description="Helical" evidence="1">
    <location>
        <begin position="9"/>
        <end position="27"/>
    </location>
</feature>
<protein>
    <submittedName>
        <fullName evidence="2">Uncharacterized protein</fullName>
    </submittedName>
</protein>
<reference evidence="2" key="1">
    <citation type="submission" date="2014-11" db="EMBL/GenBank/DDBJ databases">
        <authorList>
            <person name="Amaro Gonzalez C."/>
        </authorList>
    </citation>
    <scope>NUCLEOTIDE SEQUENCE</scope>
</reference>
<sequence length="35" mass="3734">MADDMTDNMLILSMISQVFALILRSSFLSGGLGDA</sequence>
<dbReference type="EMBL" id="GBXM01023590">
    <property type="protein sequence ID" value="JAH84987.1"/>
    <property type="molecule type" value="Transcribed_RNA"/>
</dbReference>
<evidence type="ECO:0000313" key="2">
    <source>
        <dbReference type="EMBL" id="JAH84987.1"/>
    </source>
</evidence>
<keyword evidence="1" id="KW-0812">Transmembrane</keyword>
<dbReference type="AlphaFoldDB" id="A0A0E9W3R6"/>
<accession>A0A0E9W3R6</accession>
<evidence type="ECO:0000256" key="1">
    <source>
        <dbReference type="SAM" id="Phobius"/>
    </source>
</evidence>
<name>A0A0E9W3R6_ANGAN</name>
<keyword evidence="1" id="KW-1133">Transmembrane helix</keyword>
<reference evidence="2" key="2">
    <citation type="journal article" date="2015" name="Fish Shellfish Immunol.">
        <title>Early steps in the European eel (Anguilla anguilla)-Vibrio vulnificus interaction in the gills: Role of the RtxA13 toxin.</title>
        <authorList>
            <person name="Callol A."/>
            <person name="Pajuelo D."/>
            <person name="Ebbesson L."/>
            <person name="Teles M."/>
            <person name="MacKenzie S."/>
            <person name="Amaro C."/>
        </authorList>
    </citation>
    <scope>NUCLEOTIDE SEQUENCE</scope>
</reference>
<proteinExistence type="predicted"/>
<organism evidence="2">
    <name type="scientific">Anguilla anguilla</name>
    <name type="common">European freshwater eel</name>
    <name type="synonym">Muraena anguilla</name>
    <dbReference type="NCBI Taxonomy" id="7936"/>
    <lineage>
        <taxon>Eukaryota</taxon>
        <taxon>Metazoa</taxon>
        <taxon>Chordata</taxon>
        <taxon>Craniata</taxon>
        <taxon>Vertebrata</taxon>
        <taxon>Euteleostomi</taxon>
        <taxon>Actinopterygii</taxon>
        <taxon>Neopterygii</taxon>
        <taxon>Teleostei</taxon>
        <taxon>Anguilliformes</taxon>
        <taxon>Anguillidae</taxon>
        <taxon>Anguilla</taxon>
    </lineage>
</organism>